<evidence type="ECO:0000313" key="1">
    <source>
        <dbReference type="EMBL" id="KAI3683669.1"/>
    </source>
</evidence>
<gene>
    <name evidence="1" type="ORF">L1987_84181</name>
</gene>
<name>A0ACB8YEJ0_9ASTR</name>
<dbReference type="Proteomes" id="UP001056120">
    <property type="component" value="Linkage Group LG28"/>
</dbReference>
<accession>A0ACB8YEJ0</accession>
<protein>
    <submittedName>
        <fullName evidence="1">Uncharacterized protein</fullName>
    </submittedName>
</protein>
<evidence type="ECO:0000313" key="2">
    <source>
        <dbReference type="Proteomes" id="UP001056120"/>
    </source>
</evidence>
<sequence length="76" mass="8048">MEVVSHLLYLSFYYVHINNLSYALVSPCTVTASILAGDIEAGGAVLDGGELRWSEDACAVGDGNGEHGLKTFGWEG</sequence>
<comment type="caution">
    <text evidence="1">The sequence shown here is derived from an EMBL/GenBank/DDBJ whole genome shotgun (WGS) entry which is preliminary data.</text>
</comment>
<reference evidence="2" key="1">
    <citation type="journal article" date="2022" name="Mol. Ecol. Resour.">
        <title>The genomes of chicory, endive, great burdock and yacon provide insights into Asteraceae palaeo-polyploidization history and plant inulin production.</title>
        <authorList>
            <person name="Fan W."/>
            <person name="Wang S."/>
            <person name="Wang H."/>
            <person name="Wang A."/>
            <person name="Jiang F."/>
            <person name="Liu H."/>
            <person name="Zhao H."/>
            <person name="Xu D."/>
            <person name="Zhang Y."/>
        </authorList>
    </citation>
    <scope>NUCLEOTIDE SEQUENCE [LARGE SCALE GENOMIC DNA]</scope>
    <source>
        <strain evidence="2">cv. Yunnan</strain>
    </source>
</reference>
<dbReference type="EMBL" id="CM042045">
    <property type="protein sequence ID" value="KAI3683669.1"/>
    <property type="molecule type" value="Genomic_DNA"/>
</dbReference>
<organism evidence="1 2">
    <name type="scientific">Smallanthus sonchifolius</name>
    <dbReference type="NCBI Taxonomy" id="185202"/>
    <lineage>
        <taxon>Eukaryota</taxon>
        <taxon>Viridiplantae</taxon>
        <taxon>Streptophyta</taxon>
        <taxon>Embryophyta</taxon>
        <taxon>Tracheophyta</taxon>
        <taxon>Spermatophyta</taxon>
        <taxon>Magnoliopsida</taxon>
        <taxon>eudicotyledons</taxon>
        <taxon>Gunneridae</taxon>
        <taxon>Pentapetalae</taxon>
        <taxon>asterids</taxon>
        <taxon>campanulids</taxon>
        <taxon>Asterales</taxon>
        <taxon>Asteraceae</taxon>
        <taxon>Asteroideae</taxon>
        <taxon>Heliantheae alliance</taxon>
        <taxon>Millerieae</taxon>
        <taxon>Smallanthus</taxon>
    </lineage>
</organism>
<keyword evidence="2" id="KW-1185">Reference proteome</keyword>
<reference evidence="1 2" key="2">
    <citation type="journal article" date="2022" name="Mol. Ecol. Resour.">
        <title>The genomes of chicory, endive, great burdock and yacon provide insights into Asteraceae paleo-polyploidization history and plant inulin production.</title>
        <authorList>
            <person name="Fan W."/>
            <person name="Wang S."/>
            <person name="Wang H."/>
            <person name="Wang A."/>
            <person name="Jiang F."/>
            <person name="Liu H."/>
            <person name="Zhao H."/>
            <person name="Xu D."/>
            <person name="Zhang Y."/>
        </authorList>
    </citation>
    <scope>NUCLEOTIDE SEQUENCE [LARGE SCALE GENOMIC DNA]</scope>
    <source>
        <strain evidence="2">cv. Yunnan</strain>
        <tissue evidence="1">Leaves</tissue>
    </source>
</reference>
<proteinExistence type="predicted"/>